<feature type="signal peptide" evidence="1">
    <location>
        <begin position="1"/>
        <end position="23"/>
    </location>
</feature>
<dbReference type="RefSeq" id="WP_270918048.1">
    <property type="nucleotide sequence ID" value="NZ_CP127247.1"/>
</dbReference>
<dbReference type="AlphaFoldDB" id="A0A9Y2KXJ8"/>
<accession>A0A9Y2KXJ8</accession>
<feature type="chain" id="PRO_5040915842" evidence="1">
    <location>
        <begin position="24"/>
        <end position="132"/>
    </location>
</feature>
<dbReference type="EMBL" id="CP127247">
    <property type="protein sequence ID" value="WIY24980.1"/>
    <property type="molecule type" value="Genomic_DNA"/>
</dbReference>
<gene>
    <name evidence="2" type="ORF">QPJ95_21195</name>
</gene>
<organism evidence="2 3">
    <name type="scientific">Parasedimentitalea psychrophila</name>
    <dbReference type="NCBI Taxonomy" id="2997337"/>
    <lineage>
        <taxon>Bacteria</taxon>
        <taxon>Pseudomonadati</taxon>
        <taxon>Pseudomonadota</taxon>
        <taxon>Alphaproteobacteria</taxon>
        <taxon>Rhodobacterales</taxon>
        <taxon>Paracoccaceae</taxon>
        <taxon>Parasedimentitalea</taxon>
    </lineage>
</organism>
<protein>
    <submittedName>
        <fullName evidence="2">Uncharacterized protein</fullName>
    </submittedName>
</protein>
<reference evidence="2 3" key="1">
    <citation type="submission" date="2023-06" db="EMBL/GenBank/DDBJ databases">
        <title>Parasedimentitalea psychrophila sp. nov., a psychrophilic bacterium isolated from deep-sea sediment.</title>
        <authorList>
            <person name="Li A."/>
        </authorList>
    </citation>
    <scope>NUCLEOTIDE SEQUENCE [LARGE SCALE GENOMIC DNA]</scope>
    <source>
        <strain evidence="2 3">QS115</strain>
    </source>
</reference>
<name>A0A9Y2KXJ8_9RHOB</name>
<keyword evidence="3" id="KW-1185">Reference proteome</keyword>
<evidence type="ECO:0000313" key="3">
    <source>
        <dbReference type="Proteomes" id="UP001238334"/>
    </source>
</evidence>
<dbReference type="KEGG" id="ppso:QPJ95_21195"/>
<proteinExistence type="predicted"/>
<evidence type="ECO:0000313" key="2">
    <source>
        <dbReference type="EMBL" id="WIY24980.1"/>
    </source>
</evidence>
<sequence length="132" mass="14207">MAPLKNIAKVSSVAMLVATGAAAMGNDAPLILLRCEQQTPICQALLQALSAEWQDYRISLSADPDAQAGLTIRYVEKHRAQDWLSGYLSWQSADGQSGNGPVIEYSVMDRALTSSDLTPYAVQLVRSTALPL</sequence>
<dbReference type="Proteomes" id="UP001238334">
    <property type="component" value="Chromosome"/>
</dbReference>
<keyword evidence="1" id="KW-0732">Signal</keyword>
<evidence type="ECO:0000256" key="1">
    <source>
        <dbReference type="SAM" id="SignalP"/>
    </source>
</evidence>